<proteinExistence type="predicted"/>
<keyword evidence="3" id="KW-1185">Reference proteome</keyword>
<dbReference type="OrthoDB" id="26203at2759"/>
<dbReference type="Proteomes" id="UP000789739">
    <property type="component" value="Unassembled WGS sequence"/>
</dbReference>
<protein>
    <submittedName>
        <fullName evidence="2">398_t:CDS:1</fullName>
    </submittedName>
</protein>
<feature type="transmembrane region" description="Helical" evidence="1">
    <location>
        <begin position="58"/>
        <end position="78"/>
    </location>
</feature>
<evidence type="ECO:0000256" key="1">
    <source>
        <dbReference type="SAM" id="Phobius"/>
    </source>
</evidence>
<dbReference type="Gene3D" id="1.20.1070.10">
    <property type="entry name" value="Rhodopsin 7-helix transmembrane proteins"/>
    <property type="match status" value="1"/>
</dbReference>
<dbReference type="InterPro" id="IPR050949">
    <property type="entry name" value="GPCR_Fz/Smo-like"/>
</dbReference>
<dbReference type="PANTHER" id="PTHR31787">
    <property type="entry name" value="G-PROTEIN-COUPLED RECEPTOR GPCR FAMILY PROTEIN"/>
    <property type="match status" value="1"/>
</dbReference>
<accession>A0A9N9CGK4</accession>
<feature type="transmembrane region" description="Helical" evidence="1">
    <location>
        <begin position="90"/>
        <end position="107"/>
    </location>
</feature>
<name>A0A9N9CGK4_9GLOM</name>
<keyword evidence="1" id="KW-0472">Membrane</keyword>
<evidence type="ECO:0000313" key="3">
    <source>
        <dbReference type="Proteomes" id="UP000789739"/>
    </source>
</evidence>
<reference evidence="2" key="1">
    <citation type="submission" date="2021-06" db="EMBL/GenBank/DDBJ databases">
        <authorList>
            <person name="Kallberg Y."/>
            <person name="Tangrot J."/>
            <person name="Rosling A."/>
        </authorList>
    </citation>
    <scope>NUCLEOTIDE SEQUENCE</scope>
    <source>
        <strain evidence="2">BR232B</strain>
    </source>
</reference>
<comment type="caution">
    <text evidence="2">The sequence shown here is derived from an EMBL/GenBank/DDBJ whole genome shotgun (WGS) entry which is preliminary data.</text>
</comment>
<feature type="transmembrane region" description="Helical" evidence="1">
    <location>
        <begin position="127"/>
        <end position="149"/>
    </location>
</feature>
<keyword evidence="1" id="KW-0812">Transmembrane</keyword>
<dbReference type="PANTHER" id="PTHR31787:SF3">
    <property type="entry name" value="FRIZZLED AND SMOOTHENED-LIKE PROTEIN H"/>
    <property type="match status" value="1"/>
</dbReference>
<gene>
    <name evidence="2" type="ORF">PBRASI_LOCUS7644</name>
</gene>
<organism evidence="2 3">
    <name type="scientific">Paraglomus brasilianum</name>
    <dbReference type="NCBI Taxonomy" id="144538"/>
    <lineage>
        <taxon>Eukaryota</taxon>
        <taxon>Fungi</taxon>
        <taxon>Fungi incertae sedis</taxon>
        <taxon>Mucoromycota</taxon>
        <taxon>Glomeromycotina</taxon>
        <taxon>Glomeromycetes</taxon>
        <taxon>Paraglomerales</taxon>
        <taxon>Paraglomeraceae</taxon>
        <taxon>Paraglomus</taxon>
    </lineage>
</organism>
<sequence>MTTGKVLVPFAFSVLIFSASDFFTIQQERTQCASPIQQATISDNKLCLIQSFLTLGGAYALACWSALVIVHLHFLSVWRSKFIINHIRGFHIAIWTISILATIIPIVTHHVGSGNICFITPEASAMFYLPLIFIYVAFAVHVSTFIYIANITRKVWEDNSEGSNMTKRVLVNESQKTLLYVREMVRLQWRALAGVFLMVTVYTTSWIFFTFDYKVPNFRAQWFEEWLQCLETGTQTSCSLIAAPYFPSFSLIIWLLLIKRCVGIFIFIILAAKKSIFREWIQVLRGTNKSESGASHVHRDAVVEITSV</sequence>
<feature type="transmembrane region" description="Helical" evidence="1">
    <location>
        <begin position="251"/>
        <end position="272"/>
    </location>
</feature>
<dbReference type="EMBL" id="CAJVPI010001214">
    <property type="protein sequence ID" value="CAG8601054.1"/>
    <property type="molecule type" value="Genomic_DNA"/>
</dbReference>
<keyword evidence="1" id="KW-1133">Transmembrane helix</keyword>
<feature type="transmembrane region" description="Helical" evidence="1">
    <location>
        <begin position="191"/>
        <end position="209"/>
    </location>
</feature>
<evidence type="ECO:0000313" key="2">
    <source>
        <dbReference type="EMBL" id="CAG8601054.1"/>
    </source>
</evidence>
<dbReference type="AlphaFoldDB" id="A0A9N9CGK4"/>